<reference evidence="1" key="1">
    <citation type="journal article" date="2021" name="Proc. Natl. Acad. Sci. U.S.A.">
        <title>A Catalog of Tens of Thousands of Viruses from Human Metagenomes Reveals Hidden Associations with Chronic Diseases.</title>
        <authorList>
            <person name="Tisza M.J."/>
            <person name="Buck C.B."/>
        </authorList>
    </citation>
    <scope>NUCLEOTIDE SEQUENCE</scope>
    <source>
        <strain evidence="1">Ctnpt50</strain>
    </source>
</reference>
<organism evidence="1">
    <name type="scientific">Siphoviridae sp. ctnpt50</name>
    <dbReference type="NCBI Taxonomy" id="2827941"/>
    <lineage>
        <taxon>Viruses</taxon>
        <taxon>Duplodnaviria</taxon>
        <taxon>Heunggongvirae</taxon>
        <taxon>Uroviricota</taxon>
        <taxon>Caudoviricetes</taxon>
    </lineage>
</organism>
<protein>
    <submittedName>
        <fullName evidence="1">Uncharacterized protein</fullName>
    </submittedName>
</protein>
<evidence type="ECO:0000313" key="1">
    <source>
        <dbReference type="EMBL" id="DAF49039.1"/>
    </source>
</evidence>
<sequence>MIIREFYMTRKDGVNLYKTSSDKNVYIIKQGTNEKYDAAIDIENADYIYEETEEIIDYGNKLELEKNNA</sequence>
<dbReference type="EMBL" id="BK032577">
    <property type="protein sequence ID" value="DAF49039.1"/>
    <property type="molecule type" value="Genomic_DNA"/>
</dbReference>
<accession>A0A8S5SEC2</accession>
<proteinExistence type="predicted"/>
<name>A0A8S5SEC2_9CAUD</name>